<dbReference type="EMBL" id="QRCT01000050">
    <property type="protein sequence ID" value="RDU22164.1"/>
    <property type="molecule type" value="Genomic_DNA"/>
</dbReference>
<dbReference type="UniPathway" id="UPA00109">
    <property type="reaction ID" value="UER00188"/>
</dbReference>
<dbReference type="InterPro" id="IPR036918">
    <property type="entry name" value="Pyrv_Knase_C_sf"/>
</dbReference>
<keyword evidence="12" id="KW-0067">ATP-binding</keyword>
<evidence type="ECO:0000256" key="11">
    <source>
        <dbReference type="ARBA" id="ARBA00022777"/>
    </source>
</evidence>
<dbReference type="InterPro" id="IPR008279">
    <property type="entry name" value="PEP-util_enz_mobile_dom"/>
</dbReference>
<evidence type="ECO:0000256" key="15">
    <source>
        <dbReference type="ARBA" id="ARBA00023152"/>
    </source>
</evidence>
<dbReference type="NCBIfam" id="TIGR01064">
    <property type="entry name" value="pyruv_kin"/>
    <property type="match status" value="1"/>
</dbReference>
<dbReference type="SUPFAM" id="SSF50800">
    <property type="entry name" value="PK beta-barrel domain-like"/>
    <property type="match status" value="1"/>
</dbReference>
<dbReference type="NCBIfam" id="NF004978">
    <property type="entry name" value="PRK06354.1"/>
    <property type="match status" value="1"/>
</dbReference>
<dbReference type="GO" id="GO:0000287">
    <property type="term" value="F:magnesium ion binding"/>
    <property type="evidence" value="ECO:0007669"/>
    <property type="project" value="UniProtKB-UniRule"/>
</dbReference>
<dbReference type="Gene3D" id="3.50.30.10">
    <property type="entry name" value="Phosphohistidine domain"/>
    <property type="match status" value="1"/>
</dbReference>
<accession>A0A371ARJ5</accession>
<keyword evidence="16 22" id="KW-0670">Pyruvate</keyword>
<keyword evidence="10" id="KW-0547">Nucleotide-binding</keyword>
<dbReference type="InterPro" id="IPR040442">
    <property type="entry name" value="Pyrv_kinase-like_dom_sf"/>
</dbReference>
<evidence type="ECO:0000256" key="4">
    <source>
        <dbReference type="ARBA" id="ARBA00006237"/>
    </source>
</evidence>
<dbReference type="SUPFAM" id="SSF52935">
    <property type="entry name" value="PK C-terminal domain-like"/>
    <property type="match status" value="1"/>
</dbReference>
<proteinExistence type="inferred from homology"/>
<evidence type="ECO:0000256" key="6">
    <source>
        <dbReference type="ARBA" id="ARBA00012142"/>
    </source>
</evidence>
<dbReference type="Pfam" id="PF00224">
    <property type="entry name" value="PK"/>
    <property type="match status" value="1"/>
</dbReference>
<gene>
    <name evidence="22" type="primary">pyk</name>
    <name evidence="22" type="ORF">DWV06_16675</name>
</gene>
<dbReference type="GO" id="GO:0004743">
    <property type="term" value="F:pyruvate kinase activity"/>
    <property type="evidence" value="ECO:0007669"/>
    <property type="project" value="UniProtKB-UniRule"/>
</dbReference>
<feature type="domain" description="Pyruvate kinase barrel" evidence="19">
    <location>
        <begin position="4"/>
        <end position="327"/>
    </location>
</feature>
<dbReference type="PANTHER" id="PTHR11817">
    <property type="entry name" value="PYRUVATE KINASE"/>
    <property type="match status" value="1"/>
</dbReference>
<feature type="domain" description="Pyruvate kinase C-terminal" evidence="21">
    <location>
        <begin position="360"/>
        <end position="472"/>
    </location>
</feature>
<dbReference type="AlphaFoldDB" id="A0A371ARJ5"/>
<dbReference type="InterPro" id="IPR015813">
    <property type="entry name" value="Pyrv/PenolPyrv_kinase-like_dom"/>
</dbReference>
<evidence type="ECO:0000256" key="2">
    <source>
        <dbReference type="ARBA" id="ARBA00001958"/>
    </source>
</evidence>
<keyword evidence="14" id="KW-0630">Potassium</keyword>
<comment type="cofactor">
    <cofactor evidence="1">
        <name>Mg(2+)</name>
        <dbReference type="ChEBI" id="CHEBI:18420"/>
    </cofactor>
</comment>
<comment type="pathway">
    <text evidence="3 18">Carbohydrate degradation; glycolysis; pyruvate from D-glyceraldehyde 3-phosphate: step 5/5.</text>
</comment>
<evidence type="ECO:0000259" key="19">
    <source>
        <dbReference type="Pfam" id="PF00224"/>
    </source>
</evidence>
<dbReference type="GO" id="GO:0016301">
    <property type="term" value="F:kinase activity"/>
    <property type="evidence" value="ECO:0007669"/>
    <property type="project" value="UniProtKB-KW"/>
</dbReference>
<comment type="similarity">
    <text evidence="5 18">Belongs to the pyruvate kinase family.</text>
</comment>
<dbReference type="SUPFAM" id="SSF51621">
    <property type="entry name" value="Phosphoenolpyruvate/pyruvate domain"/>
    <property type="match status" value="1"/>
</dbReference>
<dbReference type="InterPro" id="IPR036637">
    <property type="entry name" value="Phosphohistidine_dom_sf"/>
</dbReference>
<dbReference type="InterPro" id="IPR015806">
    <property type="entry name" value="Pyrv_Knase_insert_dom_sf"/>
</dbReference>
<dbReference type="InterPro" id="IPR011037">
    <property type="entry name" value="Pyrv_Knase-like_insert_dom_sf"/>
</dbReference>
<dbReference type="InterPro" id="IPR018209">
    <property type="entry name" value="Pyrv_Knase_AS"/>
</dbReference>
<dbReference type="PRINTS" id="PR01050">
    <property type="entry name" value="PYRUVTKNASE"/>
</dbReference>
<dbReference type="Gene3D" id="2.40.33.10">
    <property type="entry name" value="PK beta-barrel domain-like"/>
    <property type="match status" value="1"/>
</dbReference>
<organism evidence="22 23">
    <name type="scientific">Anaerosacchariphilus polymeriproducens</name>
    <dbReference type="NCBI Taxonomy" id="1812858"/>
    <lineage>
        <taxon>Bacteria</taxon>
        <taxon>Bacillati</taxon>
        <taxon>Bacillota</taxon>
        <taxon>Clostridia</taxon>
        <taxon>Lachnospirales</taxon>
        <taxon>Lachnospiraceae</taxon>
        <taxon>Anaerosacchariphilus</taxon>
    </lineage>
</organism>
<comment type="caution">
    <text evidence="22">The sequence shown here is derived from an EMBL/GenBank/DDBJ whole genome shotgun (WGS) entry which is preliminary data.</text>
</comment>
<comment type="similarity">
    <text evidence="4">In the C-terminal section; belongs to the PEP-utilizing enzyme family.</text>
</comment>
<evidence type="ECO:0000313" key="23">
    <source>
        <dbReference type="Proteomes" id="UP000255036"/>
    </source>
</evidence>
<dbReference type="NCBIfam" id="NF004491">
    <property type="entry name" value="PRK05826.1"/>
    <property type="match status" value="1"/>
</dbReference>
<keyword evidence="9" id="KW-0479">Metal-binding</keyword>
<dbReference type="EC" id="2.7.1.40" evidence="6 17"/>
<evidence type="ECO:0000256" key="18">
    <source>
        <dbReference type="RuleBase" id="RU000504"/>
    </source>
</evidence>
<evidence type="ECO:0000256" key="3">
    <source>
        <dbReference type="ARBA" id="ARBA00004997"/>
    </source>
</evidence>
<evidence type="ECO:0000259" key="20">
    <source>
        <dbReference type="Pfam" id="PF00391"/>
    </source>
</evidence>
<dbReference type="FunFam" id="2.40.33.10:FF:000001">
    <property type="entry name" value="Pyruvate kinase"/>
    <property type="match status" value="1"/>
</dbReference>
<dbReference type="Proteomes" id="UP000255036">
    <property type="component" value="Unassembled WGS sequence"/>
</dbReference>
<evidence type="ECO:0000313" key="22">
    <source>
        <dbReference type="EMBL" id="RDU22164.1"/>
    </source>
</evidence>
<keyword evidence="11 18" id="KW-0418">Kinase</keyword>
<keyword evidence="23" id="KW-1185">Reference proteome</keyword>
<evidence type="ECO:0000256" key="7">
    <source>
        <dbReference type="ARBA" id="ARBA00018587"/>
    </source>
</evidence>
<evidence type="ECO:0000256" key="12">
    <source>
        <dbReference type="ARBA" id="ARBA00022840"/>
    </source>
</evidence>
<comment type="cofactor">
    <cofactor evidence="2">
        <name>K(+)</name>
        <dbReference type="ChEBI" id="CHEBI:29103"/>
    </cofactor>
</comment>
<dbReference type="GO" id="GO:0030955">
    <property type="term" value="F:potassium ion binding"/>
    <property type="evidence" value="ECO:0007669"/>
    <property type="project" value="UniProtKB-UniRule"/>
</dbReference>
<dbReference type="Pfam" id="PF02887">
    <property type="entry name" value="PK_C"/>
    <property type="match status" value="1"/>
</dbReference>
<keyword evidence="8 18" id="KW-0808">Transferase</keyword>
<dbReference type="Gene3D" id="3.40.1380.20">
    <property type="entry name" value="Pyruvate kinase, C-terminal domain"/>
    <property type="match status" value="1"/>
</dbReference>
<dbReference type="GO" id="GO:0005524">
    <property type="term" value="F:ATP binding"/>
    <property type="evidence" value="ECO:0007669"/>
    <property type="project" value="UniProtKB-KW"/>
</dbReference>
<comment type="catalytic activity">
    <reaction evidence="18">
        <text>pyruvate + ATP = phosphoenolpyruvate + ADP + H(+)</text>
        <dbReference type="Rhea" id="RHEA:18157"/>
        <dbReference type="ChEBI" id="CHEBI:15361"/>
        <dbReference type="ChEBI" id="CHEBI:15378"/>
        <dbReference type="ChEBI" id="CHEBI:30616"/>
        <dbReference type="ChEBI" id="CHEBI:58702"/>
        <dbReference type="ChEBI" id="CHEBI:456216"/>
        <dbReference type="EC" id="2.7.1.40"/>
    </reaction>
</comment>
<keyword evidence="13 18" id="KW-0460">Magnesium</keyword>
<evidence type="ECO:0000256" key="17">
    <source>
        <dbReference type="NCBIfam" id="TIGR01064"/>
    </source>
</evidence>
<dbReference type="InterPro" id="IPR015793">
    <property type="entry name" value="Pyrv_Knase_brl"/>
</dbReference>
<dbReference type="FunFam" id="3.20.20.60:FF:000025">
    <property type="entry name" value="Pyruvate kinase"/>
    <property type="match status" value="1"/>
</dbReference>
<dbReference type="OrthoDB" id="9812123at2"/>
<evidence type="ECO:0000256" key="13">
    <source>
        <dbReference type="ARBA" id="ARBA00022842"/>
    </source>
</evidence>
<evidence type="ECO:0000256" key="1">
    <source>
        <dbReference type="ARBA" id="ARBA00001946"/>
    </source>
</evidence>
<protein>
    <recommendedName>
        <fullName evidence="7 17">Pyruvate kinase</fullName>
        <ecNumber evidence="6 17">2.7.1.40</ecNumber>
    </recommendedName>
</protein>
<evidence type="ECO:0000259" key="21">
    <source>
        <dbReference type="Pfam" id="PF02887"/>
    </source>
</evidence>
<dbReference type="InterPro" id="IPR015795">
    <property type="entry name" value="Pyrv_Knase_C"/>
</dbReference>
<feature type="domain" description="PEP-utilising enzyme mobile" evidence="20">
    <location>
        <begin position="507"/>
        <end position="578"/>
    </location>
</feature>
<dbReference type="InterPro" id="IPR001697">
    <property type="entry name" value="Pyr_Knase"/>
</dbReference>
<evidence type="ECO:0000256" key="10">
    <source>
        <dbReference type="ARBA" id="ARBA00022741"/>
    </source>
</evidence>
<evidence type="ECO:0000256" key="14">
    <source>
        <dbReference type="ARBA" id="ARBA00022958"/>
    </source>
</evidence>
<evidence type="ECO:0000256" key="5">
    <source>
        <dbReference type="ARBA" id="ARBA00008663"/>
    </source>
</evidence>
<dbReference type="PROSITE" id="PS00110">
    <property type="entry name" value="PYRUVATE_KINASE"/>
    <property type="match status" value="1"/>
</dbReference>
<dbReference type="Gene3D" id="3.20.20.60">
    <property type="entry name" value="Phosphoenolpyruvate-binding domains"/>
    <property type="match status" value="1"/>
</dbReference>
<name>A0A371ARJ5_9FIRM</name>
<dbReference type="SUPFAM" id="SSF52009">
    <property type="entry name" value="Phosphohistidine domain"/>
    <property type="match status" value="1"/>
</dbReference>
<evidence type="ECO:0000256" key="16">
    <source>
        <dbReference type="ARBA" id="ARBA00023317"/>
    </source>
</evidence>
<sequence length="583" mass="63419">MKKIRKTKIICTLGPSTESDQVIRDLMLAGMDVARFNFSHGDHEEQGGRLERIKRVREELKLPVATLLDTKGPEIRLGNFKNGKEELKVGQTFTLTVRDVEGTKDIVSISYKDLIKDVSVGSLILIDDGLIGMEVTALTDTDIICMVKNSGKVSNHKGVNVPGVELTMPYISEKDYNDIVFAIEQGYDYIAASFVRSAEDVLEIRKIFDEMQAGYNIKIISKIENRQGVNNIDEIIRVSDGIMVARGDMGVEIPLEEVPAIQKKIIKKVYKAGKQVITATQMLDSMMKNPRPTRAEATDVANAIYDGTSAIMLSGETAAGLYPVESVKTMVKIALHTEADINYSERFHKHSEHSCYDVTDAISHATCMTAIDLKASAIITVTKSGSTARMVSKFRPYCPIVACCTTEETRRQLNLSWGVTPIRIDEKEDTHDLFDAAMAAAEDAGLVQKGEVVILTAGVPLGVSGTTNLMKVQVVGDVLISAKGVTKKVARGSVCVCNDIADLEKKFKNGDIIVASETNNEMLQYIKNASALVVERDGLSSHAAVVGLSLEIPVILGAKHATQILKSGSVITVDGERGIVLGN</sequence>
<dbReference type="Pfam" id="PF00391">
    <property type="entry name" value="PEP-utilizers"/>
    <property type="match status" value="1"/>
</dbReference>
<keyword evidence="15 18" id="KW-0324">Glycolysis</keyword>
<evidence type="ECO:0000256" key="9">
    <source>
        <dbReference type="ARBA" id="ARBA00022723"/>
    </source>
</evidence>
<dbReference type="RefSeq" id="WP_115483345.1">
    <property type="nucleotide sequence ID" value="NZ_QRCT01000050.1"/>
</dbReference>
<evidence type="ECO:0000256" key="8">
    <source>
        <dbReference type="ARBA" id="ARBA00022679"/>
    </source>
</evidence>
<reference evidence="22 23" key="1">
    <citation type="submission" date="2018-07" db="EMBL/GenBank/DDBJ databases">
        <title>Anaerosacharophilus polymeroproducens gen. nov. sp. nov., an anaerobic bacterium isolated from salt field.</title>
        <authorList>
            <person name="Kim W."/>
            <person name="Yang S.-H."/>
            <person name="Oh J."/>
            <person name="Lee J.-H."/>
            <person name="Kwon K.K."/>
        </authorList>
    </citation>
    <scope>NUCLEOTIDE SEQUENCE [LARGE SCALE GENOMIC DNA]</scope>
    <source>
        <strain evidence="22 23">MCWD5</strain>
    </source>
</reference>